<keyword evidence="3" id="KW-1185">Reference proteome</keyword>
<reference evidence="2 3" key="1">
    <citation type="submission" date="2022-01" db="EMBL/GenBank/DDBJ databases">
        <authorList>
            <person name="Xiong W."/>
            <person name="Schranz E."/>
        </authorList>
    </citation>
    <scope>NUCLEOTIDE SEQUENCE [LARGE SCALE GENOMIC DNA]</scope>
</reference>
<gene>
    <name evidence="2" type="ORF">LVIROSA_LOCUS32777</name>
</gene>
<comment type="caution">
    <text evidence="2">The sequence shown here is derived from an EMBL/GenBank/DDBJ whole genome shotgun (WGS) entry which is preliminary data.</text>
</comment>
<dbReference type="EMBL" id="CAKMRJ010005523">
    <property type="protein sequence ID" value="CAH1447141.1"/>
    <property type="molecule type" value="Genomic_DNA"/>
</dbReference>
<name>A0AAU9PBK2_9ASTR</name>
<proteinExistence type="predicted"/>
<dbReference type="Proteomes" id="UP001157418">
    <property type="component" value="Unassembled WGS sequence"/>
</dbReference>
<evidence type="ECO:0000256" key="1">
    <source>
        <dbReference type="SAM" id="MobiDB-lite"/>
    </source>
</evidence>
<feature type="compositionally biased region" description="Polar residues" evidence="1">
    <location>
        <begin position="16"/>
        <end position="26"/>
    </location>
</feature>
<feature type="compositionally biased region" description="Basic and acidic residues" evidence="1">
    <location>
        <begin position="1"/>
        <end position="11"/>
    </location>
</feature>
<organism evidence="2 3">
    <name type="scientific">Lactuca virosa</name>
    <dbReference type="NCBI Taxonomy" id="75947"/>
    <lineage>
        <taxon>Eukaryota</taxon>
        <taxon>Viridiplantae</taxon>
        <taxon>Streptophyta</taxon>
        <taxon>Embryophyta</taxon>
        <taxon>Tracheophyta</taxon>
        <taxon>Spermatophyta</taxon>
        <taxon>Magnoliopsida</taxon>
        <taxon>eudicotyledons</taxon>
        <taxon>Gunneridae</taxon>
        <taxon>Pentapetalae</taxon>
        <taxon>asterids</taxon>
        <taxon>campanulids</taxon>
        <taxon>Asterales</taxon>
        <taxon>Asteraceae</taxon>
        <taxon>Cichorioideae</taxon>
        <taxon>Cichorieae</taxon>
        <taxon>Lactucinae</taxon>
        <taxon>Lactuca</taxon>
    </lineage>
</organism>
<protein>
    <submittedName>
        <fullName evidence="2">Uncharacterized protein</fullName>
    </submittedName>
</protein>
<evidence type="ECO:0000313" key="3">
    <source>
        <dbReference type="Proteomes" id="UP001157418"/>
    </source>
</evidence>
<dbReference type="AlphaFoldDB" id="A0AAU9PBK2"/>
<feature type="region of interest" description="Disordered" evidence="1">
    <location>
        <begin position="1"/>
        <end position="28"/>
    </location>
</feature>
<evidence type="ECO:0000313" key="2">
    <source>
        <dbReference type="EMBL" id="CAH1447141.1"/>
    </source>
</evidence>
<accession>A0AAU9PBK2</accession>
<sequence>MREEKAEESRNGEATAHTSDCSQGQIPPQGKVLKKVQVVGWTFTTTHPFTQPSPSFIHRCRQNCNGLSCAWTYFMSKKEASLASECARVCSKLKTMKFWDK</sequence>